<dbReference type="AlphaFoldDB" id="A0A1X7CCD7"/>
<evidence type="ECO:0000313" key="2">
    <source>
        <dbReference type="Proteomes" id="UP000192929"/>
    </source>
</evidence>
<gene>
    <name evidence="1" type="ORF">SAMN06296028_102166</name>
</gene>
<keyword evidence="2" id="KW-1185">Reference proteome</keyword>
<dbReference type="RefSeq" id="WP_240505564.1">
    <property type="nucleotide sequence ID" value="NZ_FXAC01000002.1"/>
</dbReference>
<protein>
    <submittedName>
        <fullName evidence="1">Uncharacterized protein</fullName>
    </submittedName>
</protein>
<proteinExistence type="predicted"/>
<reference evidence="2" key="1">
    <citation type="submission" date="2017-04" db="EMBL/GenBank/DDBJ databases">
        <authorList>
            <person name="Varghese N."/>
            <person name="Submissions S."/>
        </authorList>
    </citation>
    <scope>NUCLEOTIDE SEQUENCE [LARGE SCALE GENOMIC DNA]</scope>
    <source>
        <strain evidence="2">NIO-1021</strain>
    </source>
</reference>
<accession>A0A1X7CCD7</accession>
<dbReference type="EMBL" id="FXAC01000002">
    <property type="protein sequence ID" value="SME93949.1"/>
    <property type="molecule type" value="Genomic_DNA"/>
</dbReference>
<name>A0A1X7CCD7_9MICC</name>
<sequence>MPLVYRHIDESFHQVAAAEDVELFADAWLPGGHEVYCEQVKDTCVEAAVLYEGCMFSWAFRPMSRRTWSRPSRNWPAPRWPSG</sequence>
<evidence type="ECO:0000313" key="1">
    <source>
        <dbReference type="EMBL" id="SME93949.1"/>
    </source>
</evidence>
<dbReference type="Proteomes" id="UP000192929">
    <property type="component" value="Unassembled WGS sequence"/>
</dbReference>
<organism evidence="1 2">
    <name type="scientific">Kocuria marina subsp. indica</name>
    <dbReference type="NCBI Taxonomy" id="1049583"/>
    <lineage>
        <taxon>Bacteria</taxon>
        <taxon>Bacillati</taxon>
        <taxon>Actinomycetota</taxon>
        <taxon>Actinomycetes</taxon>
        <taxon>Micrococcales</taxon>
        <taxon>Micrococcaceae</taxon>
        <taxon>Kocuria</taxon>
    </lineage>
</organism>